<organism evidence="5 6">
    <name type="scientific">Desulfonema ishimotonii</name>
    <dbReference type="NCBI Taxonomy" id="45657"/>
    <lineage>
        <taxon>Bacteria</taxon>
        <taxon>Pseudomonadati</taxon>
        <taxon>Thermodesulfobacteriota</taxon>
        <taxon>Desulfobacteria</taxon>
        <taxon>Desulfobacterales</taxon>
        <taxon>Desulfococcaceae</taxon>
        <taxon>Desulfonema</taxon>
    </lineage>
</organism>
<evidence type="ECO:0000313" key="5">
    <source>
        <dbReference type="EMBL" id="GBC59171.1"/>
    </source>
</evidence>
<evidence type="ECO:0000256" key="3">
    <source>
        <dbReference type="ARBA" id="ARBA00023014"/>
    </source>
</evidence>
<keyword evidence="6" id="KW-1185">Reference proteome</keyword>
<sequence>MAHNTIKSGYSKLADRLNRYPQGAPASELLFSILKMLFSENEAKLVSLMPIKPFTAKKASRIWKTNLTSTRKVLDELAGRAILVDIEQNGESVYVLPPPMAGFFEFALMRVRDDIDQKVLSELFYQYINVEEDFIRALFTQDQTQLGRTFVHEPALSEENALHVLDYERATEVIRRASHRGVGICYCRHKMHHMGRACKAPQEICMTFNNTAASLIRHGRARSTEKEECLDLLQMAYEHNLVQFGENVREKVNFICNCCGCCCEAMIAARRFAILNPVHTTNFIPIVTESDCNGCGKCVTACPVEAMALVSSNNPVKPKMKVARLNEDLCLGCGVCVRTCPKGNIHLKSRPGRIITPLNGTHRAVLMAIERGKLQNLIFDNQVLRSHRALAGVLGVILKLPPFKQLLANQQVKSRYLEALINHLEN</sequence>
<dbReference type="InterPro" id="IPR017896">
    <property type="entry name" value="4Fe4S_Fe-S-bd"/>
</dbReference>
<dbReference type="Pfam" id="PF12838">
    <property type="entry name" value="Fer4_7"/>
    <property type="match status" value="1"/>
</dbReference>
<evidence type="ECO:0000313" key="6">
    <source>
        <dbReference type="Proteomes" id="UP000288096"/>
    </source>
</evidence>
<reference evidence="6" key="1">
    <citation type="submission" date="2017-11" db="EMBL/GenBank/DDBJ databases">
        <authorList>
            <person name="Watanabe M."/>
            <person name="Kojima H."/>
        </authorList>
    </citation>
    <scope>NUCLEOTIDE SEQUENCE [LARGE SCALE GENOMIC DNA]</scope>
    <source>
        <strain evidence="6">Tokyo 01</strain>
    </source>
</reference>
<reference evidence="6" key="2">
    <citation type="submission" date="2019-01" db="EMBL/GenBank/DDBJ databases">
        <title>Genome sequence of Desulfonema ishimotonii strain Tokyo 01.</title>
        <authorList>
            <person name="Fukui M."/>
        </authorList>
    </citation>
    <scope>NUCLEOTIDE SEQUENCE [LARGE SCALE GENOMIC DNA]</scope>
    <source>
        <strain evidence="6">Tokyo 01</strain>
    </source>
</reference>
<proteinExistence type="predicted"/>
<dbReference type="OrthoDB" id="5422255at2"/>
<dbReference type="PROSITE" id="PS00198">
    <property type="entry name" value="4FE4S_FER_1"/>
    <property type="match status" value="2"/>
</dbReference>
<dbReference type="InterPro" id="IPR013283">
    <property type="entry name" value="RLI1"/>
</dbReference>
<feature type="domain" description="4Fe-4S ferredoxin-type" evidence="4">
    <location>
        <begin position="283"/>
        <end position="312"/>
    </location>
</feature>
<feature type="domain" description="4Fe-4S ferredoxin-type" evidence="4">
    <location>
        <begin position="321"/>
        <end position="350"/>
    </location>
</feature>
<protein>
    <submittedName>
        <fullName evidence="5">(Fe-S)-binding protein</fullName>
    </submittedName>
</protein>
<dbReference type="GO" id="GO:0051536">
    <property type="term" value="F:iron-sulfur cluster binding"/>
    <property type="evidence" value="ECO:0007669"/>
    <property type="project" value="UniProtKB-KW"/>
</dbReference>
<dbReference type="GO" id="GO:0046872">
    <property type="term" value="F:metal ion binding"/>
    <property type="evidence" value="ECO:0007669"/>
    <property type="project" value="UniProtKB-KW"/>
</dbReference>
<accession>A0A401FQB5</accession>
<comment type="caution">
    <text evidence="5">The sequence shown here is derived from an EMBL/GenBank/DDBJ whole genome shotgun (WGS) entry which is preliminary data.</text>
</comment>
<dbReference type="EMBL" id="BEXT01000001">
    <property type="protein sequence ID" value="GBC59171.1"/>
    <property type="molecule type" value="Genomic_DNA"/>
</dbReference>
<dbReference type="SUPFAM" id="SSF46548">
    <property type="entry name" value="alpha-helical ferredoxin"/>
    <property type="match status" value="1"/>
</dbReference>
<keyword evidence="1" id="KW-0479">Metal-binding</keyword>
<evidence type="ECO:0000256" key="2">
    <source>
        <dbReference type="ARBA" id="ARBA00023004"/>
    </source>
</evidence>
<dbReference type="SUPFAM" id="SSF54862">
    <property type="entry name" value="4Fe-4S ferredoxins"/>
    <property type="match status" value="1"/>
</dbReference>
<dbReference type="PRINTS" id="PR01868">
    <property type="entry name" value="ABCEFAMILY"/>
</dbReference>
<gene>
    <name evidence="5" type="ORF">DENIS_0107</name>
</gene>
<dbReference type="RefSeq" id="WP_124326705.1">
    <property type="nucleotide sequence ID" value="NZ_BEXT01000001.1"/>
</dbReference>
<evidence type="ECO:0000256" key="1">
    <source>
        <dbReference type="ARBA" id="ARBA00022723"/>
    </source>
</evidence>
<dbReference type="InterPro" id="IPR017900">
    <property type="entry name" value="4Fe4S_Fe_S_CS"/>
</dbReference>
<keyword evidence="3" id="KW-0411">Iron-sulfur</keyword>
<dbReference type="Gene3D" id="3.30.70.20">
    <property type="match status" value="2"/>
</dbReference>
<keyword evidence="2" id="KW-0408">Iron</keyword>
<dbReference type="Proteomes" id="UP000288096">
    <property type="component" value="Unassembled WGS sequence"/>
</dbReference>
<name>A0A401FQB5_9BACT</name>
<dbReference type="AlphaFoldDB" id="A0A401FQB5"/>
<evidence type="ECO:0000259" key="4">
    <source>
        <dbReference type="PROSITE" id="PS51379"/>
    </source>
</evidence>
<dbReference type="PROSITE" id="PS51379">
    <property type="entry name" value="4FE4S_FER_2"/>
    <property type="match status" value="2"/>
</dbReference>